<accession>A0A6G0N0N5</accession>
<protein>
    <submittedName>
        <fullName evidence="1">Uncharacterized protein</fullName>
    </submittedName>
</protein>
<comment type="caution">
    <text evidence="1">The sequence shown here is derived from an EMBL/GenBank/DDBJ whole genome shotgun (WGS) entry which is preliminary data.</text>
</comment>
<dbReference type="AlphaFoldDB" id="A0A6G0N0N5"/>
<organism evidence="1 2">
    <name type="scientific">Phytophthora fragariae</name>
    <dbReference type="NCBI Taxonomy" id="53985"/>
    <lineage>
        <taxon>Eukaryota</taxon>
        <taxon>Sar</taxon>
        <taxon>Stramenopiles</taxon>
        <taxon>Oomycota</taxon>
        <taxon>Peronosporomycetes</taxon>
        <taxon>Peronosporales</taxon>
        <taxon>Peronosporaceae</taxon>
        <taxon>Phytophthora</taxon>
    </lineage>
</organism>
<dbReference type="Proteomes" id="UP000476176">
    <property type="component" value="Unassembled WGS sequence"/>
</dbReference>
<name>A0A6G0N0N5_9STRA</name>
<gene>
    <name evidence="1" type="ORF">PF004_g22738</name>
</gene>
<evidence type="ECO:0000313" key="1">
    <source>
        <dbReference type="EMBL" id="KAE9187637.1"/>
    </source>
</evidence>
<proteinExistence type="predicted"/>
<reference evidence="1 2" key="1">
    <citation type="submission" date="2018-09" db="EMBL/GenBank/DDBJ databases">
        <title>Genomic investigation of the strawberry pathogen Phytophthora fragariae indicates pathogenicity is determined by transcriptional variation in three key races.</title>
        <authorList>
            <person name="Adams T.M."/>
            <person name="Armitage A.D."/>
            <person name="Sobczyk M.K."/>
            <person name="Bates H.J."/>
            <person name="Dunwell J.M."/>
            <person name="Nellist C.F."/>
            <person name="Harrison R.J."/>
        </authorList>
    </citation>
    <scope>NUCLEOTIDE SEQUENCE [LARGE SCALE GENOMIC DNA]</scope>
    <source>
        <strain evidence="1 2">BC-23</strain>
    </source>
</reference>
<sequence length="72" mass="8251">MVAGREAEHSAQALHNLERVVRRRVRGRAERQGRHCAQRDHGVDLRRTLRSDMVVEHKGLKLLVFPATSQTT</sequence>
<dbReference type="EMBL" id="QXGC01002325">
    <property type="protein sequence ID" value="KAE9187637.1"/>
    <property type="molecule type" value="Genomic_DNA"/>
</dbReference>
<evidence type="ECO:0000313" key="2">
    <source>
        <dbReference type="Proteomes" id="UP000476176"/>
    </source>
</evidence>